<feature type="domain" description="CSD" evidence="1">
    <location>
        <begin position="344"/>
        <end position="420"/>
    </location>
</feature>
<dbReference type="InParanoid" id="A0CIJ2"/>
<dbReference type="GO" id="GO:0003676">
    <property type="term" value="F:nucleic acid binding"/>
    <property type="evidence" value="ECO:0007669"/>
    <property type="project" value="InterPro"/>
</dbReference>
<dbReference type="OMA" id="VANFHSP"/>
<dbReference type="InterPro" id="IPR012340">
    <property type="entry name" value="NA-bd_OB-fold"/>
</dbReference>
<dbReference type="Gene3D" id="2.40.50.140">
    <property type="entry name" value="Nucleic acid-binding proteins"/>
    <property type="match status" value="1"/>
</dbReference>
<protein>
    <recommendedName>
        <fullName evidence="1">CSD domain-containing protein</fullName>
    </recommendedName>
</protein>
<dbReference type="SUPFAM" id="SSF50249">
    <property type="entry name" value="Nucleic acid-binding proteins"/>
    <property type="match status" value="1"/>
</dbReference>
<accession>A0CIJ2</accession>
<reference evidence="2 3" key="1">
    <citation type="journal article" date="2006" name="Nature">
        <title>Global trends of whole-genome duplications revealed by the ciliate Paramecium tetraurelia.</title>
        <authorList>
            <consortium name="Genoscope"/>
            <person name="Aury J.-M."/>
            <person name="Jaillon O."/>
            <person name="Duret L."/>
            <person name="Noel B."/>
            <person name="Jubin C."/>
            <person name="Porcel B.M."/>
            <person name="Segurens B."/>
            <person name="Daubin V."/>
            <person name="Anthouard V."/>
            <person name="Aiach N."/>
            <person name="Arnaiz O."/>
            <person name="Billaut A."/>
            <person name="Beisson J."/>
            <person name="Blanc I."/>
            <person name="Bouhouche K."/>
            <person name="Camara F."/>
            <person name="Duharcourt S."/>
            <person name="Guigo R."/>
            <person name="Gogendeau D."/>
            <person name="Katinka M."/>
            <person name="Keller A.-M."/>
            <person name="Kissmehl R."/>
            <person name="Klotz C."/>
            <person name="Koll F."/>
            <person name="Le Moue A."/>
            <person name="Lepere C."/>
            <person name="Malinsky S."/>
            <person name="Nowacki M."/>
            <person name="Nowak J.K."/>
            <person name="Plattner H."/>
            <person name="Poulain J."/>
            <person name="Ruiz F."/>
            <person name="Serrano V."/>
            <person name="Zagulski M."/>
            <person name="Dessen P."/>
            <person name="Betermier M."/>
            <person name="Weissenbach J."/>
            <person name="Scarpelli C."/>
            <person name="Schachter V."/>
            <person name="Sperling L."/>
            <person name="Meyer E."/>
            <person name="Cohen J."/>
            <person name="Wincker P."/>
        </authorList>
    </citation>
    <scope>NUCLEOTIDE SEQUENCE [LARGE SCALE GENOMIC DNA]</scope>
    <source>
        <strain evidence="2 3">Stock d4-2</strain>
    </source>
</reference>
<dbReference type="InterPro" id="IPR002059">
    <property type="entry name" value="CSP_DNA-bd"/>
</dbReference>
<gene>
    <name evidence="2" type="ORF">GSPATT00007744001</name>
</gene>
<dbReference type="Pfam" id="PF00313">
    <property type="entry name" value="CSD"/>
    <property type="match status" value="1"/>
</dbReference>
<dbReference type="Proteomes" id="UP000000600">
    <property type="component" value="Unassembled WGS sequence"/>
</dbReference>
<organism evidence="2 3">
    <name type="scientific">Paramecium tetraurelia</name>
    <dbReference type="NCBI Taxonomy" id="5888"/>
    <lineage>
        <taxon>Eukaryota</taxon>
        <taxon>Sar</taxon>
        <taxon>Alveolata</taxon>
        <taxon>Ciliophora</taxon>
        <taxon>Intramacronucleata</taxon>
        <taxon>Oligohymenophorea</taxon>
        <taxon>Peniculida</taxon>
        <taxon>Parameciidae</taxon>
        <taxon>Paramecium</taxon>
    </lineage>
</organism>
<proteinExistence type="predicted"/>
<dbReference type="GeneID" id="5023791"/>
<dbReference type="EMBL" id="CT868085">
    <property type="protein sequence ID" value="CAK70609.1"/>
    <property type="molecule type" value="Genomic_DNA"/>
</dbReference>
<dbReference type="OrthoDB" id="422005at2759"/>
<dbReference type="eggNOG" id="ENOG502SSQT">
    <property type="taxonomic scope" value="Eukaryota"/>
</dbReference>
<evidence type="ECO:0000313" key="3">
    <source>
        <dbReference type="Proteomes" id="UP000000600"/>
    </source>
</evidence>
<dbReference type="RefSeq" id="XP_001438006.1">
    <property type="nucleotide sequence ID" value="XM_001437969.1"/>
</dbReference>
<dbReference type="PROSITE" id="PS51857">
    <property type="entry name" value="CSD_2"/>
    <property type="match status" value="1"/>
</dbReference>
<dbReference type="KEGG" id="ptm:GSPATT00007744001"/>
<evidence type="ECO:0000259" key="1">
    <source>
        <dbReference type="PROSITE" id="PS51857"/>
    </source>
</evidence>
<evidence type="ECO:0000313" key="2">
    <source>
        <dbReference type="EMBL" id="CAK70609.1"/>
    </source>
</evidence>
<sequence length="433" mass="50591">MIQQQRQVLNDNDLHTIIYKGEIGINQLLISRLSGMHILDALSVANFHSPDAQIKEHLYKTAKQNYKSDQELPKLMQRYELSLAIIENDSLNAKQYISLYATIMKTKIKEFYTNQKNQLFSNVYVPPKYSRTLNIFCYSPKSTGYLALVSTVQMNTLIAMEEMMAQLDQLQQDQFYTFDLIFEDVNLPFKLQNVIPSINFTPEKEQQKLVRRHKKSVSEHQIFDFQREQKEQSIINQIQSLPQDKALFFSQTKQQSFLQDDYQFPSLDQINSFKPFPIQEDKKKTEQPQYQQLSFDQQRYEEGIPNIDDLEFFPPLDLVSTASCPSLNNKLQMTDQKKQPANPIYTGRLKFFDEQKNYGFIVMDEDKSDIFVHLDDLQKAGVTKEVLKTSKQGLLLRFQFNCMVYVGKYKKSRKAVELKLLANQQVNNLKGIA</sequence>
<dbReference type="CDD" id="cd04458">
    <property type="entry name" value="CSP_CDS"/>
    <property type="match status" value="1"/>
</dbReference>
<dbReference type="AlphaFoldDB" id="A0CIJ2"/>
<dbReference type="HOGENOM" id="CLU_646355_0_0_1"/>
<keyword evidence="3" id="KW-1185">Reference proteome</keyword>
<name>A0CIJ2_PARTE</name>